<dbReference type="EMBL" id="QLTT01000001">
    <property type="protein sequence ID" value="RAS69719.1"/>
    <property type="molecule type" value="Genomic_DNA"/>
</dbReference>
<evidence type="ECO:0000259" key="1">
    <source>
        <dbReference type="Pfam" id="PF13700"/>
    </source>
</evidence>
<dbReference type="RefSeq" id="WP_215732112.1">
    <property type="nucleotide sequence ID" value="NZ_QLTT01000001.1"/>
</dbReference>
<accession>A0ABX9EEV8</accession>
<gene>
    <name evidence="2" type="ORF">C8D87_10118</name>
</gene>
<name>A0ABX9EEV8_9PSEU</name>
<dbReference type="Pfam" id="PF13700">
    <property type="entry name" value="DUF4158"/>
    <property type="match status" value="1"/>
</dbReference>
<protein>
    <submittedName>
        <fullName evidence="2">Uncharacterized protein DUF4158</fullName>
    </submittedName>
</protein>
<dbReference type="InterPro" id="IPR025296">
    <property type="entry name" value="DUF4158"/>
</dbReference>
<evidence type="ECO:0000313" key="2">
    <source>
        <dbReference type="EMBL" id="RAS69719.1"/>
    </source>
</evidence>
<keyword evidence="3" id="KW-1185">Reference proteome</keyword>
<feature type="domain" description="DUF4158" evidence="1">
    <location>
        <begin position="6"/>
        <end position="171"/>
    </location>
</feature>
<comment type="caution">
    <text evidence="2">The sequence shown here is derived from an EMBL/GenBank/DDBJ whole genome shotgun (WGS) entry which is preliminary data.</text>
</comment>
<proteinExistence type="predicted"/>
<reference evidence="2 3" key="1">
    <citation type="submission" date="2018-06" db="EMBL/GenBank/DDBJ databases">
        <title>Genomic Encyclopedia of Type Strains, Phase IV (KMG-IV): sequencing the most valuable type-strain genomes for metagenomic binning, comparative biology and taxonomic classification.</title>
        <authorList>
            <person name="Goeker M."/>
        </authorList>
    </citation>
    <scope>NUCLEOTIDE SEQUENCE [LARGE SCALE GENOMIC DNA]</scope>
    <source>
        <strain evidence="2 3">DSM 45479</strain>
    </source>
</reference>
<organism evidence="2 3">
    <name type="scientific">Lentzea atacamensis</name>
    <dbReference type="NCBI Taxonomy" id="531938"/>
    <lineage>
        <taxon>Bacteria</taxon>
        <taxon>Bacillati</taxon>
        <taxon>Actinomycetota</taxon>
        <taxon>Actinomycetes</taxon>
        <taxon>Pseudonocardiales</taxon>
        <taxon>Pseudonocardiaceae</taxon>
        <taxon>Lentzea</taxon>
    </lineage>
</organism>
<evidence type="ECO:0000313" key="3">
    <source>
        <dbReference type="Proteomes" id="UP000248714"/>
    </source>
</evidence>
<dbReference type="Proteomes" id="UP000248714">
    <property type="component" value="Unassembled WGS sequence"/>
</dbReference>
<sequence>MATQVFADEELERLRGFPEIGRDELFRFFTLAPADVAFVDPCRGRGPADRLGLSVALCTLPWLGFVPDNVASAPPVAVARLADQLGVDLGALRSYGKRAKTRTGDLTLVAKYLRWRLPTTLELKELDEFLLARALEHDSPTLLFRLAYEHLISARVIRPGPVTVVERVAHARAEAQRETYDRLRPRVHRAALCRAGRPVGGGSRDLDDPVAVVGRTLRAGVHCPFRAYPGGPLGGESG</sequence>